<dbReference type="InterPro" id="IPR044862">
    <property type="entry name" value="Pro_4_hyd_alph_FE2OG_OXY"/>
</dbReference>
<sequence>MELFPKTVTPELTDLIYNVYRNADNHYLGEDRFYPSDLGHFILSSYTIHEMGFVWNEILKDMYSFAWSYEPILFRVLKYTPGCFIEPHIDQAWDGSETDHSLIIQMNPTKDFKGGVPTVNGEEYRIEQGDGLIYKYGEEHGVSEVTEGVRYAFNVRMKKGPYDHNKGIPHDRDYSHLETT</sequence>
<name>A0A381VP40_9ZZZZ</name>
<evidence type="ECO:0000313" key="2">
    <source>
        <dbReference type="EMBL" id="SVA41273.1"/>
    </source>
</evidence>
<dbReference type="PROSITE" id="PS51471">
    <property type="entry name" value="FE2OG_OXY"/>
    <property type="match status" value="1"/>
</dbReference>
<reference evidence="2" key="1">
    <citation type="submission" date="2018-05" db="EMBL/GenBank/DDBJ databases">
        <authorList>
            <person name="Lanie J.A."/>
            <person name="Ng W.-L."/>
            <person name="Kazmierczak K.M."/>
            <person name="Andrzejewski T.M."/>
            <person name="Davidsen T.M."/>
            <person name="Wayne K.J."/>
            <person name="Tettelin H."/>
            <person name="Glass J.I."/>
            <person name="Rusch D."/>
            <person name="Podicherti R."/>
            <person name="Tsui H.-C.T."/>
            <person name="Winkler M.E."/>
        </authorList>
    </citation>
    <scope>NUCLEOTIDE SEQUENCE</scope>
</reference>
<gene>
    <name evidence="2" type="ORF">METZ01_LOCUS94127</name>
</gene>
<dbReference type="InterPro" id="IPR005123">
    <property type="entry name" value="Oxoglu/Fe-dep_dioxygenase_dom"/>
</dbReference>
<organism evidence="2">
    <name type="scientific">marine metagenome</name>
    <dbReference type="NCBI Taxonomy" id="408172"/>
    <lineage>
        <taxon>unclassified sequences</taxon>
        <taxon>metagenomes</taxon>
        <taxon>ecological metagenomes</taxon>
    </lineage>
</organism>
<accession>A0A381VP40</accession>
<dbReference type="AlphaFoldDB" id="A0A381VP40"/>
<feature type="domain" description="Fe2OG dioxygenase" evidence="1">
    <location>
        <begin position="68"/>
        <end position="159"/>
    </location>
</feature>
<dbReference type="Gene3D" id="2.60.120.620">
    <property type="entry name" value="q2cbj1_9rhob like domain"/>
    <property type="match status" value="1"/>
</dbReference>
<evidence type="ECO:0000259" key="1">
    <source>
        <dbReference type="PROSITE" id="PS51471"/>
    </source>
</evidence>
<dbReference type="EMBL" id="UINC01009198">
    <property type="protein sequence ID" value="SVA41273.1"/>
    <property type="molecule type" value="Genomic_DNA"/>
</dbReference>
<proteinExistence type="predicted"/>
<dbReference type="Pfam" id="PF13640">
    <property type="entry name" value="2OG-FeII_Oxy_3"/>
    <property type="match status" value="1"/>
</dbReference>
<protein>
    <recommendedName>
        <fullName evidence="1">Fe2OG dioxygenase domain-containing protein</fullName>
    </recommendedName>
</protein>